<dbReference type="EMBL" id="JBBNAE010000007">
    <property type="protein sequence ID" value="KAK9108817.1"/>
    <property type="molecule type" value="Genomic_DNA"/>
</dbReference>
<feature type="region of interest" description="Disordered" evidence="1">
    <location>
        <begin position="1"/>
        <end position="43"/>
    </location>
</feature>
<feature type="domain" description="DUF7086" evidence="2">
    <location>
        <begin position="126"/>
        <end position="175"/>
    </location>
</feature>
<keyword evidence="4" id="KW-1185">Reference proteome</keyword>
<evidence type="ECO:0000259" key="2">
    <source>
        <dbReference type="Pfam" id="PF23324"/>
    </source>
</evidence>
<dbReference type="PANTHER" id="PTHR34272">
    <property type="entry name" value="EXPRESSED PROTEIN"/>
    <property type="match status" value="1"/>
</dbReference>
<organism evidence="3 4">
    <name type="scientific">Stephania japonica</name>
    <dbReference type="NCBI Taxonomy" id="461633"/>
    <lineage>
        <taxon>Eukaryota</taxon>
        <taxon>Viridiplantae</taxon>
        <taxon>Streptophyta</taxon>
        <taxon>Embryophyta</taxon>
        <taxon>Tracheophyta</taxon>
        <taxon>Spermatophyta</taxon>
        <taxon>Magnoliopsida</taxon>
        <taxon>Ranunculales</taxon>
        <taxon>Menispermaceae</taxon>
        <taxon>Menispermoideae</taxon>
        <taxon>Cissampelideae</taxon>
        <taxon>Stephania</taxon>
    </lineage>
</organism>
<dbReference type="Pfam" id="PF23324">
    <property type="entry name" value="DUF7086"/>
    <property type="match status" value="1"/>
</dbReference>
<dbReference type="InterPro" id="IPR055513">
    <property type="entry name" value="DUF7086"/>
</dbReference>
<name>A0AAP0NHS2_9MAGN</name>
<protein>
    <recommendedName>
        <fullName evidence="2">DUF7086 domain-containing protein</fullName>
    </recommendedName>
</protein>
<feature type="compositionally biased region" description="Pro residues" evidence="1">
    <location>
        <begin position="15"/>
        <end position="34"/>
    </location>
</feature>
<evidence type="ECO:0000256" key="1">
    <source>
        <dbReference type="SAM" id="MobiDB-lite"/>
    </source>
</evidence>
<dbReference type="AlphaFoldDB" id="A0AAP0NHS2"/>
<reference evidence="3 4" key="1">
    <citation type="submission" date="2024-01" db="EMBL/GenBank/DDBJ databases">
        <title>Genome assemblies of Stephania.</title>
        <authorList>
            <person name="Yang L."/>
        </authorList>
    </citation>
    <scope>NUCLEOTIDE SEQUENCE [LARGE SCALE GENOMIC DNA]</scope>
    <source>
        <strain evidence="3">QJT</strain>
        <tissue evidence="3">Leaf</tissue>
    </source>
</reference>
<dbReference type="Proteomes" id="UP001417504">
    <property type="component" value="Unassembled WGS sequence"/>
</dbReference>
<comment type="caution">
    <text evidence="3">The sequence shown here is derived from an EMBL/GenBank/DDBJ whole genome shotgun (WGS) entry which is preliminary data.</text>
</comment>
<dbReference type="PANTHER" id="PTHR34272:SF1">
    <property type="entry name" value="EXPRESSED PROTEIN"/>
    <property type="match status" value="1"/>
</dbReference>
<sequence>MEEFDDERLALRLSPPIPRPRPPPLPPPQPPPAQQPLLMPMSVRPPQQYYQLLQPQQQLVRPTVAPPHPLLMLPTYDHGNMHEDEQPQLPQYPLISQRARRLPAHDRIKEEEDLEAPFAWATNKHEFDLLRKFVPEDFMNPELLTCSNCKEPNNMKPVIPNNKHEINWLFLFLVEGINDVYVGGDADDGDRKIGVAEEGREVGGDIEGGGEEERWL</sequence>
<evidence type="ECO:0000313" key="3">
    <source>
        <dbReference type="EMBL" id="KAK9108817.1"/>
    </source>
</evidence>
<evidence type="ECO:0000313" key="4">
    <source>
        <dbReference type="Proteomes" id="UP001417504"/>
    </source>
</evidence>
<accession>A0AAP0NHS2</accession>
<gene>
    <name evidence="3" type="ORF">Sjap_016877</name>
</gene>
<proteinExistence type="predicted"/>